<evidence type="ECO:0000256" key="5">
    <source>
        <dbReference type="SAM" id="MobiDB-lite"/>
    </source>
</evidence>
<evidence type="ECO:0000256" key="1">
    <source>
        <dbReference type="ARBA" id="ARBA00004173"/>
    </source>
</evidence>
<comment type="caution">
    <text evidence="7">The sequence shown here is derived from an EMBL/GenBank/DDBJ whole genome shotgun (WGS) entry which is preliminary data.</text>
</comment>
<dbReference type="GO" id="GO:0006120">
    <property type="term" value="P:mitochondrial electron transport, NADH to ubiquinone"/>
    <property type="evidence" value="ECO:0007669"/>
    <property type="project" value="TreeGrafter"/>
</dbReference>
<accession>A0AAD9D1F1</accession>
<dbReference type="GO" id="GO:0005739">
    <property type="term" value="C:mitochondrion"/>
    <property type="evidence" value="ECO:0007669"/>
    <property type="project" value="UniProtKB-SubCell"/>
</dbReference>
<dbReference type="InterPro" id="IPR039131">
    <property type="entry name" value="NDUFAF1"/>
</dbReference>
<dbReference type="InterPro" id="IPR008979">
    <property type="entry name" value="Galactose-bd-like_sf"/>
</dbReference>
<dbReference type="InterPro" id="IPR013857">
    <property type="entry name" value="NADH-UbQ_OxRdtase-assoc_prot30"/>
</dbReference>
<dbReference type="Proteomes" id="UP001182556">
    <property type="component" value="Unassembled WGS sequence"/>
</dbReference>
<dbReference type="GO" id="GO:0010257">
    <property type="term" value="P:NADH dehydrogenase complex assembly"/>
    <property type="evidence" value="ECO:0007669"/>
    <property type="project" value="TreeGrafter"/>
</dbReference>
<evidence type="ECO:0000256" key="4">
    <source>
        <dbReference type="ARBA" id="ARBA00023186"/>
    </source>
</evidence>
<evidence type="ECO:0000256" key="3">
    <source>
        <dbReference type="ARBA" id="ARBA00023128"/>
    </source>
</evidence>
<feature type="region of interest" description="Disordered" evidence="5">
    <location>
        <begin position="373"/>
        <end position="408"/>
    </location>
</feature>
<evidence type="ECO:0000256" key="2">
    <source>
        <dbReference type="ARBA" id="ARBA00007884"/>
    </source>
</evidence>
<gene>
    <name evidence="7" type="ORF">DB88DRAFT_493525</name>
</gene>
<evidence type="ECO:0000313" key="7">
    <source>
        <dbReference type="EMBL" id="KAK1923031.1"/>
    </source>
</evidence>
<keyword evidence="8" id="KW-1185">Reference proteome</keyword>
<feature type="compositionally biased region" description="Low complexity" evidence="5">
    <location>
        <begin position="393"/>
        <end position="404"/>
    </location>
</feature>
<protein>
    <submittedName>
        <fullName evidence="7">Complex I intermediate-associated protein 30-domain-containing protein</fullName>
    </submittedName>
</protein>
<dbReference type="PANTHER" id="PTHR13194:SF18">
    <property type="entry name" value="COMPLEX I INTERMEDIATE-ASSOCIATED PROTEIN 30, MITOCHONDRIAL"/>
    <property type="match status" value="1"/>
</dbReference>
<reference evidence="7" key="1">
    <citation type="submission" date="2023-02" db="EMBL/GenBank/DDBJ databases">
        <title>Identification and recombinant expression of a fungal hydrolase from Papiliotrema laurentii that hydrolyzes apple cutin and clears colloidal polyester polyurethane.</title>
        <authorList>
            <consortium name="DOE Joint Genome Institute"/>
            <person name="Roman V.A."/>
            <person name="Bojanowski C."/>
            <person name="Crable B.R."/>
            <person name="Wagner D.N."/>
            <person name="Hung C.S."/>
            <person name="Nadeau L.J."/>
            <person name="Schratz L."/>
            <person name="Haridas S."/>
            <person name="Pangilinan J."/>
            <person name="Lipzen A."/>
            <person name="Na H."/>
            <person name="Yan M."/>
            <person name="Ng V."/>
            <person name="Grigoriev I.V."/>
            <person name="Spatafora J.W."/>
            <person name="Barlow D."/>
            <person name="Biffinger J."/>
            <person name="Kelley-Loughnane N."/>
            <person name="Varaljay V.A."/>
            <person name="Crookes-Goodson W.J."/>
        </authorList>
    </citation>
    <scope>NUCLEOTIDE SEQUENCE</scope>
    <source>
        <strain evidence="7">5307AH</strain>
    </source>
</reference>
<evidence type="ECO:0000313" key="8">
    <source>
        <dbReference type="Proteomes" id="UP001182556"/>
    </source>
</evidence>
<name>A0AAD9D1F1_PAPLA</name>
<proteinExistence type="inferred from homology"/>
<feature type="domain" description="NADH:ubiquinone oxidoreductase intermediate-associated protein 30" evidence="6">
    <location>
        <begin position="116"/>
        <end position="308"/>
    </location>
</feature>
<dbReference type="GO" id="GO:0051082">
    <property type="term" value="F:unfolded protein binding"/>
    <property type="evidence" value="ECO:0007669"/>
    <property type="project" value="TreeGrafter"/>
</dbReference>
<keyword evidence="3" id="KW-0496">Mitochondrion</keyword>
<comment type="subcellular location">
    <subcellularLocation>
        <location evidence="1">Mitochondrion</location>
    </subcellularLocation>
</comment>
<organism evidence="7 8">
    <name type="scientific">Papiliotrema laurentii</name>
    <name type="common">Cryptococcus laurentii</name>
    <dbReference type="NCBI Taxonomy" id="5418"/>
    <lineage>
        <taxon>Eukaryota</taxon>
        <taxon>Fungi</taxon>
        <taxon>Dikarya</taxon>
        <taxon>Basidiomycota</taxon>
        <taxon>Agaricomycotina</taxon>
        <taxon>Tremellomycetes</taxon>
        <taxon>Tremellales</taxon>
        <taxon>Rhynchogastremaceae</taxon>
        <taxon>Papiliotrema</taxon>
    </lineage>
</organism>
<dbReference type="Pfam" id="PF08547">
    <property type="entry name" value="CIA30"/>
    <property type="match status" value="1"/>
</dbReference>
<comment type="similarity">
    <text evidence="2">Belongs to the CIA30 family.</text>
</comment>
<dbReference type="SUPFAM" id="SSF49785">
    <property type="entry name" value="Galactose-binding domain-like"/>
    <property type="match status" value="1"/>
</dbReference>
<sequence length="449" mass="49285">MTHTHRKSKEEGGDRSVGWIGIYTTFDPALESITTPLYSLRLYISSDTTDLILTPPLSTMVHFPIRQIVERSVDKIKRDTARVMRMDLGINPPPLTLYSFTSSLPPVEKPEFLARGSDEDIGGYSTNALTPVPETTLSSASDERIGSNAAAGPSMSHIAFHGNMSLRVPQEFAGRIRTGYAGIRNRKRMTLFGEDTWDLSHYSHLRLKLAYRGWEGWRNRWYCNIQTDGPILTDLFQYRLEIPPSPASTLSTAPLDVHAGPPPEFVTLHLPLSSFVLTNSGHTSEKQMEMLYSRIRTVGFSLLGGGRGEEGLPMPVKKFTAEEIAEKRRLAGAGFGKGGGHEDPDPIVEEMLRQDGIDLKAKKVDPVRASGYHRVGESAGADVSRASEVGEDAPAPSASSGPSALRAREETAVKVTPWSEGYYELCIKSVEAVNYDAMAEDEGPESADM</sequence>
<keyword evidence="4" id="KW-0143">Chaperone</keyword>
<dbReference type="AlphaFoldDB" id="A0AAD9D1F1"/>
<dbReference type="EMBL" id="JAODAN010000007">
    <property type="protein sequence ID" value="KAK1923031.1"/>
    <property type="molecule type" value="Genomic_DNA"/>
</dbReference>
<evidence type="ECO:0000259" key="6">
    <source>
        <dbReference type="Pfam" id="PF08547"/>
    </source>
</evidence>
<dbReference type="PANTHER" id="PTHR13194">
    <property type="entry name" value="COMPLEX I INTERMEDIATE-ASSOCIATED PROTEIN 30"/>
    <property type="match status" value="1"/>
</dbReference>